<feature type="signal peptide" evidence="1">
    <location>
        <begin position="1"/>
        <end position="26"/>
    </location>
</feature>
<organism evidence="2 3">
    <name type="scientific">Vibrio chanodichtyis</name>
    <dbReference type="NCBI Taxonomy" id="3027932"/>
    <lineage>
        <taxon>Bacteria</taxon>
        <taxon>Pseudomonadati</taxon>
        <taxon>Pseudomonadota</taxon>
        <taxon>Gammaproteobacteria</taxon>
        <taxon>Vibrionales</taxon>
        <taxon>Vibrionaceae</taxon>
        <taxon>Vibrio</taxon>
    </lineage>
</organism>
<name>A0ABT5V1B9_9VIBR</name>
<gene>
    <name evidence="2" type="ORF">PUN32_10575</name>
</gene>
<feature type="chain" id="PRO_5046076097" evidence="1">
    <location>
        <begin position="27"/>
        <end position="168"/>
    </location>
</feature>
<dbReference type="Proteomes" id="UP001216189">
    <property type="component" value="Unassembled WGS sequence"/>
</dbReference>
<reference evidence="2 3" key="1">
    <citation type="submission" date="2023-02" db="EMBL/GenBank/DDBJ databases">
        <title>Vibrio intestini sp. nov., a close relative of Vibrio cholerae isolated from the intestine of Healthy Culter dabryi.</title>
        <authorList>
            <person name="Wu N."/>
        </authorList>
    </citation>
    <scope>NUCLEOTIDE SEQUENCE [LARGE SCALE GENOMIC DNA]</scope>
    <source>
        <strain evidence="2 3">DSL-7</strain>
    </source>
</reference>
<proteinExistence type="predicted"/>
<protein>
    <submittedName>
        <fullName evidence="2">Uncharacterized protein</fullName>
    </submittedName>
</protein>
<evidence type="ECO:0000256" key="1">
    <source>
        <dbReference type="SAM" id="SignalP"/>
    </source>
</evidence>
<comment type="caution">
    <text evidence="2">The sequence shown here is derived from an EMBL/GenBank/DDBJ whole genome shotgun (WGS) entry which is preliminary data.</text>
</comment>
<dbReference type="EMBL" id="JARBFT010000010">
    <property type="protein sequence ID" value="MDE1515455.1"/>
    <property type="molecule type" value="Genomic_DNA"/>
</dbReference>
<keyword evidence="3" id="KW-1185">Reference proteome</keyword>
<keyword evidence="1" id="KW-0732">Signal</keyword>
<evidence type="ECO:0000313" key="2">
    <source>
        <dbReference type="EMBL" id="MDE1515455.1"/>
    </source>
</evidence>
<accession>A0ABT5V1B9</accession>
<dbReference type="RefSeq" id="WP_274723073.1">
    <property type="nucleotide sequence ID" value="NZ_JARBFT010000010.1"/>
</dbReference>
<sequence length="168" mass="18454">MFWRALIACWLVVVAFALPAPLFACALEQKASESLDVAKPSILPFSSTLSLTRAERVAHSAPPPSSIPRSQSDVTPTPRAILNHALNGLAQRLAEGGSDLPFDSDPESSPWPMLVTTPYSVVIDDSNHHLNRSYDFFSATHRLAGWKESNAMYVALNSQFLFSHTKFN</sequence>
<evidence type="ECO:0000313" key="3">
    <source>
        <dbReference type="Proteomes" id="UP001216189"/>
    </source>
</evidence>